<evidence type="ECO:0000313" key="2">
    <source>
        <dbReference type="Proteomes" id="UP001367508"/>
    </source>
</evidence>
<reference evidence="1 2" key="1">
    <citation type="submission" date="2024-01" db="EMBL/GenBank/DDBJ databases">
        <title>The genomes of 5 underutilized Papilionoideae crops provide insights into root nodulation and disease resistanc.</title>
        <authorList>
            <person name="Jiang F."/>
        </authorList>
    </citation>
    <scope>NUCLEOTIDE SEQUENCE [LARGE SCALE GENOMIC DNA]</scope>
    <source>
        <strain evidence="1">LVBAO_FW01</strain>
        <tissue evidence="1">Leaves</tissue>
    </source>
</reference>
<keyword evidence="2" id="KW-1185">Reference proteome</keyword>
<protein>
    <submittedName>
        <fullName evidence="1">Uncharacterized protein</fullName>
    </submittedName>
</protein>
<proteinExistence type="predicted"/>
<gene>
    <name evidence="1" type="ORF">VNO77_14523</name>
</gene>
<name>A0AAN9QNR2_CANGL</name>
<comment type="caution">
    <text evidence="1">The sequence shown here is derived from an EMBL/GenBank/DDBJ whole genome shotgun (WGS) entry which is preliminary data.</text>
</comment>
<organism evidence="1 2">
    <name type="scientific">Canavalia gladiata</name>
    <name type="common">Sword bean</name>
    <name type="synonym">Dolichos gladiatus</name>
    <dbReference type="NCBI Taxonomy" id="3824"/>
    <lineage>
        <taxon>Eukaryota</taxon>
        <taxon>Viridiplantae</taxon>
        <taxon>Streptophyta</taxon>
        <taxon>Embryophyta</taxon>
        <taxon>Tracheophyta</taxon>
        <taxon>Spermatophyta</taxon>
        <taxon>Magnoliopsida</taxon>
        <taxon>eudicotyledons</taxon>
        <taxon>Gunneridae</taxon>
        <taxon>Pentapetalae</taxon>
        <taxon>rosids</taxon>
        <taxon>fabids</taxon>
        <taxon>Fabales</taxon>
        <taxon>Fabaceae</taxon>
        <taxon>Papilionoideae</taxon>
        <taxon>50 kb inversion clade</taxon>
        <taxon>NPAAA clade</taxon>
        <taxon>indigoferoid/millettioid clade</taxon>
        <taxon>Phaseoleae</taxon>
        <taxon>Canavalia</taxon>
    </lineage>
</organism>
<dbReference type="Proteomes" id="UP001367508">
    <property type="component" value="Unassembled WGS sequence"/>
</dbReference>
<accession>A0AAN9QNR2</accession>
<dbReference type="AlphaFoldDB" id="A0AAN9QNR2"/>
<sequence>MPQLGSREFGNLVVTTVYMIAYGRFDLCSANVLMPEACSTTSVLAIDALQYMRLQRIYWNGTNNMIPRYNISWRKVLEMSTDGKLWAILLTAK</sequence>
<evidence type="ECO:0000313" key="1">
    <source>
        <dbReference type="EMBL" id="KAK7344645.1"/>
    </source>
</evidence>
<dbReference type="EMBL" id="JAYMYQ010000003">
    <property type="protein sequence ID" value="KAK7344645.1"/>
    <property type="molecule type" value="Genomic_DNA"/>
</dbReference>